<dbReference type="GO" id="GO:0016853">
    <property type="term" value="F:isomerase activity"/>
    <property type="evidence" value="ECO:0007669"/>
    <property type="project" value="UniProtKB-KW"/>
</dbReference>
<dbReference type="InterPro" id="IPR003719">
    <property type="entry name" value="Phenazine_PhzF-like"/>
</dbReference>
<organism evidence="4 5">
    <name type="scientific">Haloplasma contractile SSD-17B</name>
    <dbReference type="NCBI Taxonomy" id="1033810"/>
    <lineage>
        <taxon>Bacteria</taxon>
        <taxon>Bacillati</taxon>
        <taxon>Mycoplasmatota</taxon>
        <taxon>Mollicutes</taxon>
        <taxon>Haloplasmatales</taxon>
        <taxon>Haloplasmataceae</taxon>
        <taxon>Haloplasma</taxon>
    </lineage>
</organism>
<dbReference type="PANTHER" id="PTHR13774:SF39">
    <property type="entry name" value="BIOSYNTHESIS PROTEIN, PUTATIVE-RELATED"/>
    <property type="match status" value="1"/>
</dbReference>
<dbReference type="Gene3D" id="3.10.310.10">
    <property type="entry name" value="Diaminopimelate Epimerase, Chain A, domain 1"/>
    <property type="match status" value="2"/>
</dbReference>
<name>U2EB15_9MOLU</name>
<dbReference type="AlphaFoldDB" id="U2EB15"/>
<dbReference type="OrthoDB" id="9788221at2"/>
<reference evidence="4 5" key="2">
    <citation type="journal article" date="2013" name="PLoS ONE">
        <title>INDIGO - INtegrated Data Warehouse of MIcrobial GenOmes with Examples from the Red Sea Extremophiles.</title>
        <authorList>
            <person name="Alam I."/>
            <person name="Antunes A."/>
            <person name="Kamau A.A."/>
            <person name="Ba Alawi W."/>
            <person name="Kalkatawi M."/>
            <person name="Stingl U."/>
            <person name="Bajic V.B."/>
        </authorList>
    </citation>
    <scope>NUCLEOTIDE SEQUENCE [LARGE SCALE GENOMIC DNA]</scope>
    <source>
        <strain evidence="4 5">SSD-17B</strain>
    </source>
</reference>
<dbReference type="InParanoid" id="U2EB15"/>
<dbReference type="EMBL" id="AFNU02000006">
    <property type="protein sequence ID" value="ERJ11986.1"/>
    <property type="molecule type" value="Genomic_DNA"/>
</dbReference>
<reference evidence="4 5" key="1">
    <citation type="journal article" date="2011" name="J. Bacteriol.">
        <title>Genome sequence of Haloplasma contractile, an unusual contractile bacterium from a deep-sea anoxic brine lake.</title>
        <authorList>
            <person name="Antunes A."/>
            <person name="Alam I."/>
            <person name="El Dorry H."/>
            <person name="Siam R."/>
            <person name="Robertson A."/>
            <person name="Bajic V.B."/>
            <person name="Stingl U."/>
        </authorList>
    </citation>
    <scope>NUCLEOTIDE SEQUENCE [LARGE SCALE GENOMIC DNA]</scope>
    <source>
        <strain evidence="4 5">SSD-17B</strain>
    </source>
</reference>
<keyword evidence="2" id="KW-0413">Isomerase</keyword>
<dbReference type="FunCoup" id="U2EB15">
    <property type="interactions" value="170"/>
</dbReference>
<evidence type="ECO:0000256" key="3">
    <source>
        <dbReference type="PIRSR" id="PIRSR016184-1"/>
    </source>
</evidence>
<accession>U2EB15</accession>
<dbReference type="Pfam" id="PF02567">
    <property type="entry name" value="PhzC-PhzF"/>
    <property type="match status" value="1"/>
</dbReference>
<dbReference type="GO" id="GO:0005737">
    <property type="term" value="C:cytoplasm"/>
    <property type="evidence" value="ECO:0007669"/>
    <property type="project" value="TreeGrafter"/>
</dbReference>
<evidence type="ECO:0000313" key="5">
    <source>
        <dbReference type="Proteomes" id="UP000005707"/>
    </source>
</evidence>
<dbReference type="eggNOG" id="COG0384">
    <property type="taxonomic scope" value="Bacteria"/>
</dbReference>
<proteinExistence type="inferred from homology"/>
<dbReference type="Proteomes" id="UP000005707">
    <property type="component" value="Unassembled WGS sequence"/>
</dbReference>
<dbReference type="SUPFAM" id="SSF54506">
    <property type="entry name" value="Diaminopimelate epimerase-like"/>
    <property type="match status" value="1"/>
</dbReference>
<dbReference type="RefSeq" id="WP_008827407.1">
    <property type="nucleotide sequence ID" value="NZ_AFNU02000006.1"/>
</dbReference>
<evidence type="ECO:0000256" key="2">
    <source>
        <dbReference type="ARBA" id="ARBA00023235"/>
    </source>
</evidence>
<dbReference type="PANTHER" id="PTHR13774">
    <property type="entry name" value="PHENAZINE BIOSYNTHESIS PROTEIN"/>
    <property type="match status" value="1"/>
</dbReference>
<comment type="similarity">
    <text evidence="1">Belongs to the PhzF family.</text>
</comment>
<feature type="active site" evidence="3">
    <location>
        <position position="47"/>
    </location>
</feature>
<gene>
    <name evidence="4" type="ORF">HLPCO_001900</name>
</gene>
<dbReference type="STRING" id="1033810.HLPCO_001900"/>
<evidence type="ECO:0000313" key="4">
    <source>
        <dbReference type="EMBL" id="ERJ11986.1"/>
    </source>
</evidence>
<keyword evidence="5" id="KW-1185">Reference proteome</keyword>
<evidence type="ECO:0000256" key="1">
    <source>
        <dbReference type="ARBA" id="ARBA00008270"/>
    </source>
</evidence>
<protein>
    <submittedName>
        <fullName evidence="4">Phenazine biosynthesis protein PhzF family protein</fullName>
    </submittedName>
</protein>
<sequence length="299" mass="33277">MKTIKLFTVDAFTTTIFNGNAAGVVLDSDHLETKEMHKIAGEINLSETAFLSKPTTIEADYRIRYFTPTDEIDFCGHATVAASWIIGTESNVTQNRIVKLETEIGIVPVELHYENETLKSVVMTQVPPQVKELPKEDDYRTILEMSGIKESDYEDRYPIKLAYTGNWDIMIPVKTRQAIDEAVPDFKRLKAHNKKHGIASVHLFTFDTREDDCLLYTRDFSPAVGIDEDPVTGSANGALAGYLVIEGILEQKQNRFKIMQGNSKGRIGTLDISTDVIDGNIRIQVSGSAVRAIVGSISF</sequence>
<comment type="caution">
    <text evidence="4">The sequence shown here is derived from an EMBL/GenBank/DDBJ whole genome shotgun (WGS) entry which is preliminary data.</text>
</comment>
<dbReference type="NCBIfam" id="TIGR00654">
    <property type="entry name" value="PhzF_family"/>
    <property type="match status" value="1"/>
</dbReference>
<dbReference type="PIRSF" id="PIRSF016184">
    <property type="entry name" value="PhzC_PhzF"/>
    <property type="match status" value="1"/>
</dbReference>